<dbReference type="EnsemblPlants" id="Ma03_t22080.1">
    <property type="protein sequence ID" value="Ma03_p22080.1"/>
    <property type="gene ID" value="Ma03_g22080"/>
</dbReference>
<accession>A0A804IEY0</accession>
<evidence type="ECO:0000313" key="2">
    <source>
        <dbReference type="EnsemblPlants" id="Ma03_p22080.1"/>
    </source>
</evidence>
<proteinExistence type="predicted"/>
<dbReference type="Gramene" id="Ma03_t22080.1">
    <property type="protein sequence ID" value="Ma03_p22080.1"/>
    <property type="gene ID" value="Ma03_g22080"/>
</dbReference>
<sequence length="143" mass="16303">MSEIIWCFCFINISSLISIFCSILLFSVLVDRYILGYSCTQVNDFCQNWFWEDIAGVSELVSNSTVLYLNIFQVGPLWCWPGGLCLSIKIVKKTRGIFIGTNTTSLKNFNLIRILLTNLNTIKTPKSTNTKSCIQWLLYHGTI</sequence>
<dbReference type="AlphaFoldDB" id="A0A804IEY0"/>
<keyword evidence="1" id="KW-0812">Transmembrane</keyword>
<keyword evidence="1" id="KW-0472">Membrane</keyword>
<dbReference type="InParanoid" id="A0A804IEY0"/>
<evidence type="ECO:0000313" key="3">
    <source>
        <dbReference type="Proteomes" id="UP000012960"/>
    </source>
</evidence>
<reference evidence="2" key="1">
    <citation type="submission" date="2021-05" db="UniProtKB">
        <authorList>
            <consortium name="EnsemblPlants"/>
        </authorList>
    </citation>
    <scope>IDENTIFICATION</scope>
    <source>
        <strain evidence="2">subsp. malaccensis</strain>
    </source>
</reference>
<evidence type="ECO:0000256" key="1">
    <source>
        <dbReference type="SAM" id="Phobius"/>
    </source>
</evidence>
<name>A0A804IEY0_MUSAM</name>
<organism evidence="2 3">
    <name type="scientific">Musa acuminata subsp. malaccensis</name>
    <name type="common">Wild banana</name>
    <name type="synonym">Musa malaccensis</name>
    <dbReference type="NCBI Taxonomy" id="214687"/>
    <lineage>
        <taxon>Eukaryota</taxon>
        <taxon>Viridiplantae</taxon>
        <taxon>Streptophyta</taxon>
        <taxon>Embryophyta</taxon>
        <taxon>Tracheophyta</taxon>
        <taxon>Spermatophyta</taxon>
        <taxon>Magnoliopsida</taxon>
        <taxon>Liliopsida</taxon>
        <taxon>Zingiberales</taxon>
        <taxon>Musaceae</taxon>
        <taxon>Musa</taxon>
    </lineage>
</organism>
<protein>
    <submittedName>
        <fullName evidence="2">Uncharacterized protein</fullName>
    </submittedName>
</protein>
<feature type="transmembrane region" description="Helical" evidence="1">
    <location>
        <begin position="7"/>
        <end position="30"/>
    </location>
</feature>
<dbReference type="Proteomes" id="UP000012960">
    <property type="component" value="Unplaced"/>
</dbReference>
<keyword evidence="3" id="KW-1185">Reference proteome</keyword>
<keyword evidence="1" id="KW-1133">Transmembrane helix</keyword>